<sequence>MRKSHAVKDGVLNNESKPVLVVACARHSYSCVRHNYATFEEFSLLFSACGAGRLRPAQLVWRPAQGALRPAQCRKEKWSFVGCWLRAVQQLLRAAQWI</sequence>
<dbReference type="EMBL" id="LXQA010245337">
    <property type="protein sequence ID" value="MCI37505.1"/>
    <property type="molecule type" value="Genomic_DNA"/>
</dbReference>
<dbReference type="Proteomes" id="UP000265520">
    <property type="component" value="Unassembled WGS sequence"/>
</dbReference>
<comment type="caution">
    <text evidence="1">The sequence shown here is derived from an EMBL/GenBank/DDBJ whole genome shotgun (WGS) entry which is preliminary data.</text>
</comment>
<evidence type="ECO:0000313" key="2">
    <source>
        <dbReference type="Proteomes" id="UP000265520"/>
    </source>
</evidence>
<accession>A0A392RPL7</accession>
<reference evidence="1 2" key="1">
    <citation type="journal article" date="2018" name="Front. Plant Sci.">
        <title>Red Clover (Trifolium pratense) and Zigzag Clover (T. medium) - A Picture of Genomic Similarities and Differences.</title>
        <authorList>
            <person name="Dluhosova J."/>
            <person name="Istvanek J."/>
            <person name="Nedelnik J."/>
            <person name="Repkova J."/>
        </authorList>
    </citation>
    <scope>NUCLEOTIDE SEQUENCE [LARGE SCALE GENOMIC DNA]</scope>
    <source>
        <strain evidence="2">cv. 10/8</strain>
        <tissue evidence="1">Leaf</tissue>
    </source>
</reference>
<keyword evidence="2" id="KW-1185">Reference proteome</keyword>
<name>A0A392RPL7_9FABA</name>
<proteinExistence type="predicted"/>
<organism evidence="1 2">
    <name type="scientific">Trifolium medium</name>
    <dbReference type="NCBI Taxonomy" id="97028"/>
    <lineage>
        <taxon>Eukaryota</taxon>
        <taxon>Viridiplantae</taxon>
        <taxon>Streptophyta</taxon>
        <taxon>Embryophyta</taxon>
        <taxon>Tracheophyta</taxon>
        <taxon>Spermatophyta</taxon>
        <taxon>Magnoliopsida</taxon>
        <taxon>eudicotyledons</taxon>
        <taxon>Gunneridae</taxon>
        <taxon>Pentapetalae</taxon>
        <taxon>rosids</taxon>
        <taxon>fabids</taxon>
        <taxon>Fabales</taxon>
        <taxon>Fabaceae</taxon>
        <taxon>Papilionoideae</taxon>
        <taxon>50 kb inversion clade</taxon>
        <taxon>NPAAA clade</taxon>
        <taxon>Hologalegina</taxon>
        <taxon>IRL clade</taxon>
        <taxon>Trifolieae</taxon>
        <taxon>Trifolium</taxon>
    </lineage>
</organism>
<protein>
    <submittedName>
        <fullName evidence="1">Uncharacterized protein</fullName>
    </submittedName>
</protein>
<dbReference type="AlphaFoldDB" id="A0A392RPL7"/>
<evidence type="ECO:0000313" key="1">
    <source>
        <dbReference type="EMBL" id="MCI37505.1"/>
    </source>
</evidence>